<reference evidence="1 2" key="1">
    <citation type="submission" date="2016-02" db="EMBL/GenBank/DDBJ databases">
        <authorList>
            <person name="Wen L."/>
            <person name="He K."/>
            <person name="Yang H."/>
        </authorList>
    </citation>
    <scope>NUCLEOTIDE SEQUENCE [LARGE SCALE GENOMIC DNA]</scope>
    <source>
        <strain evidence="1 2">TSA40</strain>
    </source>
</reference>
<dbReference type="Proteomes" id="UP000197535">
    <property type="component" value="Unassembled WGS sequence"/>
</dbReference>
<sequence>MCLPISGSRLRDVPRLPGLYGLLAYGSRGIVWAAFAAELLASMLEGDALPIERELVEALDPARFALKADRRRAAEANG</sequence>
<evidence type="ECO:0000313" key="1">
    <source>
        <dbReference type="EMBL" id="OWW21118.1"/>
    </source>
</evidence>
<dbReference type="InterPro" id="IPR036188">
    <property type="entry name" value="FAD/NAD-bd_sf"/>
</dbReference>
<dbReference type="Gene3D" id="3.50.50.60">
    <property type="entry name" value="FAD/NAD(P)-binding domain"/>
    <property type="match status" value="1"/>
</dbReference>
<keyword evidence="2" id="KW-1185">Reference proteome</keyword>
<gene>
    <name evidence="1" type="ORF">AYR66_18210</name>
</gene>
<organism evidence="1 2">
    <name type="scientific">Noviherbaspirillum denitrificans</name>
    <dbReference type="NCBI Taxonomy" id="1968433"/>
    <lineage>
        <taxon>Bacteria</taxon>
        <taxon>Pseudomonadati</taxon>
        <taxon>Pseudomonadota</taxon>
        <taxon>Betaproteobacteria</taxon>
        <taxon>Burkholderiales</taxon>
        <taxon>Oxalobacteraceae</taxon>
        <taxon>Noviherbaspirillum</taxon>
    </lineage>
</organism>
<name>A0A254TN30_9BURK</name>
<dbReference type="EMBL" id="LSTO01000001">
    <property type="protein sequence ID" value="OWW21118.1"/>
    <property type="molecule type" value="Genomic_DNA"/>
</dbReference>
<evidence type="ECO:0008006" key="3">
    <source>
        <dbReference type="Google" id="ProtNLM"/>
    </source>
</evidence>
<proteinExistence type="predicted"/>
<protein>
    <recommendedName>
        <fullName evidence="3">FAD dependent oxidoreductase domain-containing protein</fullName>
    </recommendedName>
</protein>
<evidence type="ECO:0000313" key="2">
    <source>
        <dbReference type="Proteomes" id="UP000197535"/>
    </source>
</evidence>
<dbReference type="AlphaFoldDB" id="A0A254TN30"/>
<accession>A0A254TN30</accession>
<comment type="caution">
    <text evidence="1">The sequence shown here is derived from an EMBL/GenBank/DDBJ whole genome shotgun (WGS) entry which is preliminary data.</text>
</comment>